<feature type="signal peptide" evidence="1">
    <location>
        <begin position="1"/>
        <end position="21"/>
    </location>
</feature>
<reference evidence="2" key="1">
    <citation type="journal article" date="2019" name="PLoS Negl. Trop. Dis.">
        <title>Revisiting the worldwide diversity of Leptospira species in the environment.</title>
        <authorList>
            <person name="Vincent A.T."/>
            <person name="Schiettekatte O."/>
            <person name="Bourhy P."/>
            <person name="Veyrier F.J."/>
            <person name="Picardeau M."/>
        </authorList>
    </citation>
    <scope>NUCLEOTIDE SEQUENCE [LARGE SCALE GENOMIC DNA]</scope>
    <source>
        <strain evidence="2">201601113</strain>
    </source>
</reference>
<dbReference type="Proteomes" id="UP000297241">
    <property type="component" value="Unassembled WGS sequence"/>
</dbReference>
<evidence type="ECO:0000313" key="3">
    <source>
        <dbReference type="Proteomes" id="UP000297241"/>
    </source>
</evidence>
<dbReference type="AlphaFoldDB" id="A0A4Z1AKQ2"/>
<dbReference type="EMBL" id="RQHS01000021">
    <property type="protein sequence ID" value="TGM96692.1"/>
    <property type="molecule type" value="Genomic_DNA"/>
</dbReference>
<evidence type="ECO:0000256" key="1">
    <source>
        <dbReference type="SAM" id="SignalP"/>
    </source>
</evidence>
<keyword evidence="1" id="KW-0732">Signal</keyword>
<comment type="caution">
    <text evidence="2">The sequence shown here is derived from an EMBL/GenBank/DDBJ whole genome shotgun (WGS) entry which is preliminary data.</text>
</comment>
<gene>
    <name evidence="2" type="ORF">EHR06_16940</name>
</gene>
<dbReference type="RefSeq" id="WP_135758094.1">
    <property type="nucleotide sequence ID" value="NZ_RQHS01000021.1"/>
</dbReference>
<accession>A0A4Z1AKQ2</accession>
<sequence>MKKYFLISLFLFLLACPGPPAKEQAQARCQKTAKELMALFALDPPQTQGELEVVNLILIASLNCGD</sequence>
<proteinExistence type="predicted"/>
<evidence type="ECO:0008006" key="4">
    <source>
        <dbReference type="Google" id="ProtNLM"/>
    </source>
</evidence>
<evidence type="ECO:0000313" key="2">
    <source>
        <dbReference type="EMBL" id="TGM96692.1"/>
    </source>
</evidence>
<dbReference type="PROSITE" id="PS51257">
    <property type="entry name" value="PROKAR_LIPOPROTEIN"/>
    <property type="match status" value="1"/>
</dbReference>
<organism evidence="2 3">
    <name type="scientific">Leptospira dzoumogneensis</name>
    <dbReference type="NCBI Taxonomy" id="2484904"/>
    <lineage>
        <taxon>Bacteria</taxon>
        <taxon>Pseudomonadati</taxon>
        <taxon>Spirochaetota</taxon>
        <taxon>Spirochaetia</taxon>
        <taxon>Leptospirales</taxon>
        <taxon>Leptospiraceae</taxon>
        <taxon>Leptospira</taxon>
    </lineage>
</organism>
<name>A0A4Z1AKQ2_9LEPT</name>
<keyword evidence="3" id="KW-1185">Reference proteome</keyword>
<protein>
    <recommendedName>
        <fullName evidence="4">TIGR04454 family lipoprotein</fullName>
    </recommendedName>
</protein>
<feature type="chain" id="PRO_5021188993" description="TIGR04454 family lipoprotein" evidence="1">
    <location>
        <begin position="22"/>
        <end position="66"/>
    </location>
</feature>